<dbReference type="EMBL" id="BART01012956">
    <property type="protein sequence ID" value="GAG87440.1"/>
    <property type="molecule type" value="Genomic_DNA"/>
</dbReference>
<name>X1AXF0_9ZZZZ</name>
<protein>
    <submittedName>
        <fullName evidence="1">Uncharacterized protein</fullName>
    </submittedName>
</protein>
<proteinExistence type="predicted"/>
<organism evidence="1">
    <name type="scientific">marine sediment metagenome</name>
    <dbReference type="NCBI Taxonomy" id="412755"/>
    <lineage>
        <taxon>unclassified sequences</taxon>
        <taxon>metagenomes</taxon>
        <taxon>ecological metagenomes</taxon>
    </lineage>
</organism>
<dbReference type="AlphaFoldDB" id="X1AXF0"/>
<gene>
    <name evidence="1" type="ORF">S01H4_26762</name>
</gene>
<reference evidence="1" key="1">
    <citation type="journal article" date="2014" name="Front. Microbiol.">
        <title>High frequency of phylogenetically diverse reductive dehalogenase-homologous genes in deep subseafloor sedimentary metagenomes.</title>
        <authorList>
            <person name="Kawai M."/>
            <person name="Futagami T."/>
            <person name="Toyoda A."/>
            <person name="Takaki Y."/>
            <person name="Nishi S."/>
            <person name="Hori S."/>
            <person name="Arai W."/>
            <person name="Tsubouchi T."/>
            <person name="Morono Y."/>
            <person name="Uchiyama I."/>
            <person name="Ito T."/>
            <person name="Fujiyama A."/>
            <person name="Inagaki F."/>
            <person name="Takami H."/>
        </authorList>
    </citation>
    <scope>NUCLEOTIDE SEQUENCE</scope>
    <source>
        <strain evidence="1">Expedition CK06-06</strain>
    </source>
</reference>
<comment type="caution">
    <text evidence="1">The sequence shown here is derived from an EMBL/GenBank/DDBJ whole genome shotgun (WGS) entry which is preliminary data.</text>
</comment>
<feature type="non-terminal residue" evidence="1">
    <location>
        <position position="1"/>
    </location>
</feature>
<accession>X1AXF0</accession>
<evidence type="ECO:0000313" key="1">
    <source>
        <dbReference type="EMBL" id="GAG87440.1"/>
    </source>
</evidence>
<sequence length="49" mass="6088">KEVWLKFVQYYETQSDMNTSNYLSKYNNWLFEFIFYDVNNIDSDNFLSL</sequence>